<dbReference type="AlphaFoldDB" id="A0A9W8AY84"/>
<dbReference type="PANTHER" id="PTHR12264">
    <property type="entry name" value="TRANSCRIPTION INITIATION FACTOR TFIID SUBUNIT 12"/>
    <property type="match status" value="1"/>
</dbReference>
<dbReference type="OrthoDB" id="2193432at2759"/>
<feature type="compositionally biased region" description="Low complexity" evidence="8">
    <location>
        <begin position="40"/>
        <end position="52"/>
    </location>
</feature>
<dbReference type="GO" id="GO:0005669">
    <property type="term" value="C:transcription factor TFIID complex"/>
    <property type="evidence" value="ECO:0007669"/>
    <property type="project" value="InterPro"/>
</dbReference>
<organism evidence="10 11">
    <name type="scientific">Dimargaris verticillata</name>
    <dbReference type="NCBI Taxonomy" id="2761393"/>
    <lineage>
        <taxon>Eukaryota</taxon>
        <taxon>Fungi</taxon>
        <taxon>Fungi incertae sedis</taxon>
        <taxon>Zoopagomycota</taxon>
        <taxon>Kickxellomycotina</taxon>
        <taxon>Dimargaritomycetes</taxon>
        <taxon>Dimargaritales</taxon>
        <taxon>Dimargaritaceae</taxon>
        <taxon>Dimargaris</taxon>
    </lineage>
</organism>
<evidence type="ECO:0000313" key="11">
    <source>
        <dbReference type="Proteomes" id="UP001151582"/>
    </source>
</evidence>
<dbReference type="Gene3D" id="1.10.20.10">
    <property type="entry name" value="Histone, subunit A"/>
    <property type="match status" value="1"/>
</dbReference>
<dbReference type="CDD" id="cd07981">
    <property type="entry name" value="HFD_TAF12"/>
    <property type="match status" value="1"/>
</dbReference>
<evidence type="ECO:0000256" key="1">
    <source>
        <dbReference type="ARBA" id="ARBA00004123"/>
    </source>
</evidence>
<evidence type="ECO:0000256" key="3">
    <source>
        <dbReference type="ARBA" id="ARBA00023015"/>
    </source>
</evidence>
<feature type="region of interest" description="Disordered" evidence="8">
    <location>
        <begin position="313"/>
        <end position="352"/>
    </location>
</feature>
<sequence length="473" mass="49490">MASFTGQFAKQLDSLQSFLIQQRQAGEGTPAVSSKDKPGADTATALSAAAGLPNELADATADLPLPTGSPPADLTQQPAIQEAHSCVDALRQNIITAIEALRRSDLTSEERERYEKAQSEATKDLQLFRAMLTSAFTTSTMQASQRASAAETKPGTTSTTGIAPVTASKSSTGISKVGSNQPVRSSGTGSAKPLSKASKAQPSTTATISGDTATVVKSPDSDKPTPKLRSKPKATKTTATTGDATKDTPSAAKTATPPKKDTTSGARPSDSAGTSRANIVNKPAPSVTTPLTPGNKPSTLTSVKSNETLVNLAGPLSSTSHTGSSGGSGSGAGGGSGGRHHGSSGLTVHNSTRLLSKRKLQELVAQVDPNERLEPDVEDILCEIADEFIESVTSFACQLAKHRKSRILEAKDVQLHLERNWNIRIPGFASERIRSVRKPIVHPNHHNRMQSIDLMRSMKKFNNQTSSNNPGSG</sequence>
<evidence type="ECO:0000256" key="6">
    <source>
        <dbReference type="ARBA" id="ARBA00075089"/>
    </source>
</evidence>
<name>A0A9W8AY84_9FUNG</name>
<dbReference type="GO" id="GO:0046982">
    <property type="term" value="F:protein heterodimerization activity"/>
    <property type="evidence" value="ECO:0007669"/>
    <property type="project" value="InterPro"/>
</dbReference>
<comment type="similarity">
    <text evidence="2">Belongs to the TAF12 family.</text>
</comment>
<dbReference type="SUPFAM" id="SSF47113">
    <property type="entry name" value="Histone-fold"/>
    <property type="match status" value="1"/>
</dbReference>
<evidence type="ECO:0000256" key="2">
    <source>
        <dbReference type="ARBA" id="ARBA00007530"/>
    </source>
</evidence>
<feature type="region of interest" description="Disordered" evidence="8">
    <location>
        <begin position="139"/>
        <end position="301"/>
    </location>
</feature>
<feature type="compositionally biased region" description="Polar residues" evidence="8">
    <location>
        <begin position="154"/>
        <end position="189"/>
    </location>
</feature>
<keyword evidence="11" id="KW-1185">Reference proteome</keyword>
<keyword evidence="5" id="KW-0539">Nucleus</keyword>
<feature type="compositionally biased region" description="Polar residues" evidence="8">
    <location>
        <begin position="286"/>
        <end position="301"/>
    </location>
</feature>
<feature type="region of interest" description="Disordered" evidence="8">
    <location>
        <begin position="21"/>
        <end position="75"/>
    </location>
</feature>
<dbReference type="GO" id="GO:0003677">
    <property type="term" value="F:DNA binding"/>
    <property type="evidence" value="ECO:0007669"/>
    <property type="project" value="TreeGrafter"/>
</dbReference>
<evidence type="ECO:0000313" key="10">
    <source>
        <dbReference type="EMBL" id="KAJ1974364.1"/>
    </source>
</evidence>
<feature type="compositionally biased region" description="Low complexity" evidence="8">
    <location>
        <begin position="235"/>
        <end position="257"/>
    </location>
</feature>
<accession>A0A9W8AY84</accession>
<keyword evidence="3" id="KW-0805">Transcription regulation</keyword>
<dbReference type="InterPro" id="IPR009072">
    <property type="entry name" value="Histone-fold"/>
</dbReference>
<evidence type="ECO:0000259" key="9">
    <source>
        <dbReference type="Pfam" id="PF03847"/>
    </source>
</evidence>
<feature type="compositionally biased region" description="Gly residues" evidence="8">
    <location>
        <begin position="324"/>
        <end position="337"/>
    </location>
</feature>
<dbReference type="Pfam" id="PF03847">
    <property type="entry name" value="TFIID_20kDa"/>
    <property type="match status" value="1"/>
</dbReference>
<feature type="compositionally biased region" description="Polar residues" evidence="8">
    <location>
        <begin position="198"/>
        <end position="212"/>
    </location>
</feature>
<dbReference type="GO" id="GO:0051123">
    <property type="term" value="P:RNA polymerase II preinitiation complex assembly"/>
    <property type="evidence" value="ECO:0007669"/>
    <property type="project" value="TreeGrafter"/>
</dbReference>
<evidence type="ECO:0000256" key="7">
    <source>
        <dbReference type="ARBA" id="ARBA00093657"/>
    </source>
</evidence>
<reference evidence="10" key="1">
    <citation type="submission" date="2022-07" db="EMBL/GenBank/DDBJ databases">
        <title>Phylogenomic reconstructions and comparative analyses of Kickxellomycotina fungi.</title>
        <authorList>
            <person name="Reynolds N.K."/>
            <person name="Stajich J.E."/>
            <person name="Barry K."/>
            <person name="Grigoriev I.V."/>
            <person name="Crous P."/>
            <person name="Smith M.E."/>
        </authorList>
    </citation>
    <scope>NUCLEOTIDE SEQUENCE</scope>
    <source>
        <strain evidence="10">RSA 567</strain>
    </source>
</reference>
<protein>
    <recommendedName>
        <fullName evidence="6">TBP-associated factor 12</fullName>
    </recommendedName>
    <alternativeName>
        <fullName evidence="7">Transcription initiation factor TFIID subunit 12</fullName>
    </alternativeName>
</protein>
<dbReference type="InterPro" id="IPR003228">
    <property type="entry name" value="TFIID_TAF12_dom"/>
</dbReference>
<comment type="caution">
    <text evidence="10">The sequence shown here is derived from an EMBL/GenBank/DDBJ whole genome shotgun (WGS) entry which is preliminary data.</text>
</comment>
<dbReference type="FunFam" id="1.10.20.10:FF:000011">
    <property type="entry name" value="Transcription initiation factor TFIID subunit 12"/>
    <property type="match status" value="1"/>
</dbReference>
<dbReference type="InterPro" id="IPR037794">
    <property type="entry name" value="TAF12"/>
</dbReference>
<keyword evidence="4" id="KW-0804">Transcription</keyword>
<dbReference type="PANTHER" id="PTHR12264:SF21">
    <property type="entry name" value="TRANSCRIPTION INITIATION FACTOR TFIID SUBUNIT 12"/>
    <property type="match status" value="1"/>
</dbReference>
<evidence type="ECO:0000256" key="5">
    <source>
        <dbReference type="ARBA" id="ARBA00023242"/>
    </source>
</evidence>
<evidence type="ECO:0000256" key="8">
    <source>
        <dbReference type="SAM" id="MobiDB-lite"/>
    </source>
</evidence>
<proteinExistence type="inferred from homology"/>
<dbReference type="GO" id="GO:0017025">
    <property type="term" value="F:TBP-class protein binding"/>
    <property type="evidence" value="ECO:0007669"/>
    <property type="project" value="TreeGrafter"/>
</dbReference>
<dbReference type="EMBL" id="JANBQB010000665">
    <property type="protein sequence ID" value="KAJ1974364.1"/>
    <property type="molecule type" value="Genomic_DNA"/>
</dbReference>
<gene>
    <name evidence="10" type="primary">TAF12</name>
    <name evidence="10" type="ORF">H4R34_004747</name>
</gene>
<dbReference type="Proteomes" id="UP001151582">
    <property type="component" value="Unassembled WGS sequence"/>
</dbReference>
<dbReference type="GO" id="GO:0000124">
    <property type="term" value="C:SAGA complex"/>
    <property type="evidence" value="ECO:0007669"/>
    <property type="project" value="InterPro"/>
</dbReference>
<comment type="subcellular location">
    <subcellularLocation>
        <location evidence="1">Nucleus</location>
    </subcellularLocation>
</comment>
<feature type="domain" description="Transcription initiation factor TFIID subunit 12" evidence="9">
    <location>
        <begin position="356"/>
        <end position="423"/>
    </location>
</feature>
<evidence type="ECO:0000256" key="4">
    <source>
        <dbReference type="ARBA" id="ARBA00023163"/>
    </source>
</evidence>